<dbReference type="GO" id="GO:0005737">
    <property type="term" value="C:cytoplasm"/>
    <property type="evidence" value="ECO:0007669"/>
    <property type="project" value="UniProtKB-SubCell"/>
</dbReference>
<feature type="domain" description="Importin N-terminal" evidence="6">
    <location>
        <begin position="21"/>
        <end position="87"/>
    </location>
</feature>
<evidence type="ECO:0000256" key="2">
    <source>
        <dbReference type="ARBA" id="ARBA00022448"/>
    </source>
</evidence>
<dbReference type="RefSeq" id="XP_068350801.1">
    <property type="nucleotide sequence ID" value="XM_068510642.1"/>
</dbReference>
<organism evidence="7 8">
    <name type="scientific">Tritrichomonas foetus</name>
    <dbReference type="NCBI Taxonomy" id="1144522"/>
    <lineage>
        <taxon>Eukaryota</taxon>
        <taxon>Metamonada</taxon>
        <taxon>Parabasalia</taxon>
        <taxon>Tritrichomonadida</taxon>
        <taxon>Tritrichomonadidae</taxon>
        <taxon>Tritrichomonas</taxon>
    </lineage>
</organism>
<evidence type="ECO:0000259" key="6">
    <source>
        <dbReference type="PROSITE" id="PS50166"/>
    </source>
</evidence>
<dbReference type="EMBL" id="MLAK01001103">
    <property type="protein sequence ID" value="OHS97664.1"/>
    <property type="molecule type" value="Genomic_DNA"/>
</dbReference>
<dbReference type="SMART" id="SM00913">
    <property type="entry name" value="IBN_N"/>
    <property type="match status" value="1"/>
</dbReference>
<keyword evidence="4" id="KW-0677">Repeat</keyword>
<dbReference type="InterPro" id="IPR016024">
    <property type="entry name" value="ARM-type_fold"/>
</dbReference>
<protein>
    <recommendedName>
        <fullName evidence="6">Importin N-terminal domain-containing protein</fullName>
    </recommendedName>
</protein>
<dbReference type="GO" id="GO:0031267">
    <property type="term" value="F:small GTPase binding"/>
    <property type="evidence" value="ECO:0007669"/>
    <property type="project" value="InterPro"/>
</dbReference>
<comment type="subcellular location">
    <subcellularLocation>
        <location evidence="1">Cytoplasm</location>
    </subcellularLocation>
</comment>
<evidence type="ECO:0000256" key="5">
    <source>
        <dbReference type="ARBA" id="ARBA00022927"/>
    </source>
</evidence>
<evidence type="ECO:0000313" key="7">
    <source>
        <dbReference type="EMBL" id="OHS97664.1"/>
    </source>
</evidence>
<evidence type="ECO:0000256" key="3">
    <source>
        <dbReference type="ARBA" id="ARBA00022490"/>
    </source>
</evidence>
<evidence type="ECO:0000256" key="4">
    <source>
        <dbReference type="ARBA" id="ARBA00022737"/>
    </source>
</evidence>
<keyword evidence="2" id="KW-0813">Transport</keyword>
<sequence length="970" mass="109356">MEAALHDLILQTTNPETVNQVTEQLQQILQNPEAIPALFNLFISSENDIVKRGSLTYLHQVISNKWPKISPTAQAQTKQMLLSLFTQQINPIYFKMICEIISAIYRKDIGEWDELISGIFENWQSQPFIISQVLMSIIDLFAWESYENQIPQFILMVQSFISSSEIPIQLAGLKIFSAVIETIPDFDDNINFYTMANQIALNSMNFQPDDFASVWNSMSTILMCCSSMETPNVEFLESVRNTAFQVISNRNLESTLRILPLTTIINNISFYSNFIEPILDFSIDVIAQTIEETEILPFDLLELIDSVLKSQERTPMYNTMSSKLFVILNSGSLPHMTAALLTLRLLLVETPDCAHKDAQKIIEIIKTSINSGNPLFIQAAASVVETFDETFQSMNVFGVELLKGILPFIISPITEVRHHCIKAALIICDNLDTEIPQFFDTVWNLYQKSSPDDLQFFFTLIACSIKLTPEFNDENVEAVLSLLQNVIKKQDLVAIASSMTIIHALMSFDSDLCEQLLPMILPSIDSCLQFANFEVVGMAVSFLRDCITFFHEAAAQIIVPFIPRLISFITENEIIGIKAASLVTLSRFCKYSVSAGGEQKTLNSIAPVLLDVINKSFDNDSVDIQISASQSIRALIRILNDEQKFEFYQKLVNIVSFHIEIRVIEDALRSIARIIKISQQQKMIEIAMNLLSNIINGQVTFLHGLPLLQIDAAIFLFRNICRLVTSLIAVNCPISQQICEFMLEWLKRDSELDKSTAVGSLSDAILYDTVTPEICSTIVSTVAEIMPSATDPGFQENIIYLFNICVIKQRHLIPSIMGVMNLFLGWWQNANANESGYSEVLDNLSSLFLGLAIAVPEFPEDVLCQVFDKFPRADNMNNANMCMNILSFLDERKNIGSELQHKVALSIARLFMLDKMRLDDMGINNELLQQMQAILLTILRAMPPVLHEIKQMCSRSKARAKRLSAVISNL</sequence>
<dbReference type="GO" id="GO:0006606">
    <property type="term" value="P:protein import into nucleus"/>
    <property type="evidence" value="ECO:0007669"/>
    <property type="project" value="InterPro"/>
</dbReference>
<keyword evidence="8" id="KW-1185">Reference proteome</keyword>
<dbReference type="Pfam" id="PF03810">
    <property type="entry name" value="IBN_N"/>
    <property type="match status" value="1"/>
</dbReference>
<evidence type="ECO:0000256" key="1">
    <source>
        <dbReference type="ARBA" id="ARBA00004496"/>
    </source>
</evidence>
<comment type="caution">
    <text evidence="7">The sequence shown here is derived from an EMBL/GenBank/DDBJ whole genome shotgun (WGS) entry which is preliminary data.</text>
</comment>
<dbReference type="PANTHER" id="PTHR10527">
    <property type="entry name" value="IMPORTIN BETA"/>
    <property type="match status" value="1"/>
</dbReference>
<dbReference type="GeneID" id="94845346"/>
<dbReference type="InterPro" id="IPR011989">
    <property type="entry name" value="ARM-like"/>
</dbReference>
<dbReference type="AlphaFoldDB" id="A0A1J4JEY2"/>
<dbReference type="InterPro" id="IPR040122">
    <property type="entry name" value="Importin_beta"/>
</dbReference>
<name>A0A1J4JEY2_9EUKA</name>
<dbReference type="SUPFAM" id="SSF48371">
    <property type="entry name" value="ARM repeat"/>
    <property type="match status" value="2"/>
</dbReference>
<proteinExistence type="predicted"/>
<keyword evidence="5" id="KW-0653">Protein transport</keyword>
<keyword evidence="3" id="KW-0963">Cytoplasm</keyword>
<accession>A0A1J4JEY2</accession>
<dbReference type="InterPro" id="IPR001494">
    <property type="entry name" value="Importin-beta_N"/>
</dbReference>
<dbReference type="Proteomes" id="UP000179807">
    <property type="component" value="Unassembled WGS sequence"/>
</dbReference>
<dbReference type="PROSITE" id="PS50166">
    <property type="entry name" value="IMPORTIN_B_NT"/>
    <property type="match status" value="1"/>
</dbReference>
<dbReference type="Gene3D" id="1.25.10.10">
    <property type="entry name" value="Leucine-rich Repeat Variant"/>
    <property type="match status" value="2"/>
</dbReference>
<reference evidence="7" key="1">
    <citation type="submission" date="2016-10" db="EMBL/GenBank/DDBJ databases">
        <authorList>
            <person name="Benchimol M."/>
            <person name="Almeida L.G."/>
            <person name="Vasconcelos A.T."/>
            <person name="Perreira-Neves A."/>
            <person name="Rosa I.A."/>
            <person name="Tasca T."/>
            <person name="Bogo M.R."/>
            <person name="de Souza W."/>
        </authorList>
    </citation>
    <scope>NUCLEOTIDE SEQUENCE [LARGE SCALE GENOMIC DNA]</scope>
    <source>
        <strain evidence="7">K</strain>
    </source>
</reference>
<dbReference type="VEuPathDB" id="TrichDB:TRFO_36116"/>
<dbReference type="OrthoDB" id="7862313at2759"/>
<evidence type="ECO:0000313" key="8">
    <source>
        <dbReference type="Proteomes" id="UP000179807"/>
    </source>
</evidence>
<gene>
    <name evidence="7" type="ORF">TRFO_36116</name>
</gene>